<dbReference type="InterPro" id="IPR011990">
    <property type="entry name" value="TPR-like_helical_dom_sf"/>
</dbReference>
<comment type="caution">
    <text evidence="1">The sequence shown here is derived from an EMBL/GenBank/DDBJ whole genome shotgun (WGS) entry which is preliminary data.</text>
</comment>
<organism evidence="1 2">
    <name type="scientific">Stephanodiscus triporus</name>
    <dbReference type="NCBI Taxonomy" id="2934178"/>
    <lineage>
        <taxon>Eukaryota</taxon>
        <taxon>Sar</taxon>
        <taxon>Stramenopiles</taxon>
        <taxon>Ochrophyta</taxon>
        <taxon>Bacillariophyta</taxon>
        <taxon>Coscinodiscophyceae</taxon>
        <taxon>Thalassiosirophycidae</taxon>
        <taxon>Stephanodiscales</taxon>
        <taxon>Stephanodiscaceae</taxon>
        <taxon>Stephanodiscus</taxon>
    </lineage>
</organism>
<evidence type="ECO:0000313" key="2">
    <source>
        <dbReference type="Proteomes" id="UP001530315"/>
    </source>
</evidence>
<accession>A0ABD3QW54</accession>
<keyword evidence="2" id="KW-1185">Reference proteome</keyword>
<sequence>MTYRALIDACSGGAVGPTSRWPGSDDAEAEIDGGGRGGVRKYRRQALFNEVGAWTAAITLAGSPGGYTAMRLFRTMQKYDGARPNSVTCGCLVDCLLRAAPDSGNARGESLVPGEVMYTSLMGVALTLADKSVIRKDGLHLNIIEKFHDTDRSTPSLESSGRDAGGDRALCRIDAFLT</sequence>
<dbReference type="Proteomes" id="UP001530315">
    <property type="component" value="Unassembled WGS sequence"/>
</dbReference>
<dbReference type="Gene3D" id="1.25.40.10">
    <property type="entry name" value="Tetratricopeptide repeat domain"/>
    <property type="match status" value="1"/>
</dbReference>
<protein>
    <submittedName>
        <fullName evidence="1">Uncharacterized protein</fullName>
    </submittedName>
</protein>
<reference evidence="1 2" key="1">
    <citation type="submission" date="2024-10" db="EMBL/GenBank/DDBJ databases">
        <title>Updated reference genomes for cyclostephanoid diatoms.</title>
        <authorList>
            <person name="Roberts W.R."/>
            <person name="Alverson A.J."/>
        </authorList>
    </citation>
    <scope>NUCLEOTIDE SEQUENCE [LARGE SCALE GENOMIC DNA]</scope>
    <source>
        <strain evidence="1 2">AJA276-08</strain>
    </source>
</reference>
<dbReference type="AlphaFoldDB" id="A0ABD3QW54"/>
<dbReference type="EMBL" id="JALLAZ020000102">
    <property type="protein sequence ID" value="KAL3803961.1"/>
    <property type="molecule type" value="Genomic_DNA"/>
</dbReference>
<proteinExistence type="predicted"/>
<name>A0ABD3QW54_9STRA</name>
<evidence type="ECO:0000313" key="1">
    <source>
        <dbReference type="EMBL" id="KAL3803961.1"/>
    </source>
</evidence>
<gene>
    <name evidence="1" type="ORF">ACHAW5_001738</name>
</gene>